<dbReference type="GO" id="GO:0016020">
    <property type="term" value="C:membrane"/>
    <property type="evidence" value="ECO:0007669"/>
    <property type="project" value="UniProtKB-SubCell"/>
</dbReference>
<dbReference type="PANTHER" id="PTHR20855">
    <property type="entry name" value="ADIPOR/PROGESTIN RECEPTOR-RELATED"/>
    <property type="match status" value="1"/>
</dbReference>
<feature type="transmembrane region" description="Helical" evidence="6">
    <location>
        <begin position="65"/>
        <end position="84"/>
    </location>
</feature>
<feature type="transmembrane region" description="Helical" evidence="6">
    <location>
        <begin position="154"/>
        <end position="174"/>
    </location>
</feature>
<evidence type="ECO:0000256" key="3">
    <source>
        <dbReference type="ARBA" id="ARBA00022989"/>
    </source>
</evidence>
<feature type="binding site" evidence="5">
    <location>
        <position position="214"/>
    </location>
    <ligand>
        <name>Zn(2+)</name>
        <dbReference type="ChEBI" id="CHEBI:29105"/>
    </ligand>
</feature>
<dbReference type="Proteomes" id="UP000886842">
    <property type="component" value="Unassembled WGS sequence"/>
</dbReference>
<evidence type="ECO:0000313" key="7">
    <source>
        <dbReference type="EMBL" id="HIT75251.1"/>
    </source>
</evidence>
<keyword evidence="4 6" id="KW-0472">Membrane</keyword>
<proteinExistence type="predicted"/>
<dbReference type="InterPro" id="IPR004254">
    <property type="entry name" value="AdipoR/HlyIII-related"/>
</dbReference>
<accession>A0A9D1GWU8</accession>
<dbReference type="EMBL" id="DVLP01000204">
    <property type="protein sequence ID" value="HIT75251.1"/>
    <property type="molecule type" value="Genomic_DNA"/>
</dbReference>
<feature type="transmembrane region" description="Helical" evidence="6">
    <location>
        <begin position="211"/>
        <end position="237"/>
    </location>
</feature>
<evidence type="ECO:0000256" key="2">
    <source>
        <dbReference type="ARBA" id="ARBA00022692"/>
    </source>
</evidence>
<reference evidence="7" key="1">
    <citation type="submission" date="2020-10" db="EMBL/GenBank/DDBJ databases">
        <authorList>
            <person name="Gilroy R."/>
        </authorList>
    </citation>
    <scope>NUCLEOTIDE SEQUENCE</scope>
    <source>
        <strain evidence="7">ChiGjej1B1-24693</strain>
    </source>
</reference>
<feature type="transmembrane region" description="Helical" evidence="6">
    <location>
        <begin position="38"/>
        <end position="59"/>
    </location>
</feature>
<keyword evidence="5" id="KW-0862">Zinc</keyword>
<evidence type="ECO:0000313" key="8">
    <source>
        <dbReference type="Proteomes" id="UP000886842"/>
    </source>
</evidence>
<evidence type="ECO:0000256" key="1">
    <source>
        <dbReference type="ARBA" id="ARBA00004141"/>
    </source>
</evidence>
<dbReference type="GO" id="GO:0046872">
    <property type="term" value="F:metal ion binding"/>
    <property type="evidence" value="ECO:0007669"/>
    <property type="project" value="UniProtKB-KW"/>
</dbReference>
<dbReference type="PANTHER" id="PTHR20855:SF3">
    <property type="entry name" value="LD03007P"/>
    <property type="match status" value="1"/>
</dbReference>
<organism evidence="7 8">
    <name type="scientific">Candidatus Avipropionibacterium avicola</name>
    <dbReference type="NCBI Taxonomy" id="2840701"/>
    <lineage>
        <taxon>Bacteria</taxon>
        <taxon>Bacillati</taxon>
        <taxon>Actinomycetota</taxon>
        <taxon>Actinomycetes</taxon>
        <taxon>Propionibacteriales</taxon>
        <taxon>Propionibacteriaceae</taxon>
        <taxon>Propionibacteriaceae incertae sedis</taxon>
        <taxon>Candidatus Avipropionibacterium</taxon>
    </lineage>
</organism>
<feature type="binding site" evidence="5">
    <location>
        <position position="85"/>
    </location>
    <ligand>
        <name>Zn(2+)</name>
        <dbReference type="ChEBI" id="CHEBI:29105"/>
    </ligand>
</feature>
<name>A0A9D1GWU8_9ACTN</name>
<evidence type="ECO:0000256" key="6">
    <source>
        <dbReference type="SAM" id="Phobius"/>
    </source>
</evidence>
<feature type="transmembrane region" description="Helical" evidence="6">
    <location>
        <begin position="180"/>
        <end position="199"/>
    </location>
</feature>
<feature type="transmembrane region" description="Helical" evidence="6">
    <location>
        <begin position="127"/>
        <end position="147"/>
    </location>
</feature>
<keyword evidence="2 6" id="KW-0812">Transmembrane</keyword>
<reference evidence="7" key="2">
    <citation type="journal article" date="2021" name="PeerJ">
        <title>Extensive microbial diversity within the chicken gut microbiome revealed by metagenomics and culture.</title>
        <authorList>
            <person name="Gilroy R."/>
            <person name="Ravi A."/>
            <person name="Getino M."/>
            <person name="Pursley I."/>
            <person name="Horton D.L."/>
            <person name="Alikhan N.F."/>
            <person name="Baker D."/>
            <person name="Gharbi K."/>
            <person name="Hall N."/>
            <person name="Watson M."/>
            <person name="Adriaenssens E.M."/>
            <person name="Foster-Nyarko E."/>
            <person name="Jarju S."/>
            <person name="Secka A."/>
            <person name="Antonio M."/>
            <person name="Oren A."/>
            <person name="Chaudhuri R.R."/>
            <person name="La Ragione R."/>
            <person name="Hildebrand F."/>
            <person name="Pallen M.J."/>
        </authorList>
    </citation>
    <scope>NUCLEOTIDE SEQUENCE</scope>
    <source>
        <strain evidence="7">ChiGjej1B1-24693</strain>
    </source>
</reference>
<dbReference type="Pfam" id="PF03006">
    <property type="entry name" value="HlyIII"/>
    <property type="match status" value="1"/>
</dbReference>
<evidence type="ECO:0000256" key="4">
    <source>
        <dbReference type="ARBA" id="ARBA00023136"/>
    </source>
</evidence>
<keyword evidence="3 6" id="KW-1133">Transmembrane helix</keyword>
<protein>
    <submittedName>
        <fullName evidence="7">Hemolysin III family protein</fullName>
    </submittedName>
</protein>
<sequence>MATNVHRSRPNPAAEGLEAARNGVGEAVRQAKPKLRGWLHACTTPLALAAGIVLIAVAPTPLGKLGGAVFLVASVLLFGTSGIYHRFTWGDRGNAVLRRMDHANIFVFIAATYTPLALLLLEGTGRVVLLSLVWGAAVLGLLFRLFWLSAPRALYTVLYLAVGWAALGWLNQFWANGGPAVFFLIVAGGLLYSIGAVVYGTKKPNPSPTWFGFHEIFHLCTVLAFVCHYTAISIATYTA</sequence>
<gene>
    <name evidence="7" type="ORF">IAA98_06680</name>
</gene>
<dbReference type="AlphaFoldDB" id="A0A9D1GWU8"/>
<evidence type="ECO:0000256" key="5">
    <source>
        <dbReference type="PIRSR" id="PIRSR604254-1"/>
    </source>
</evidence>
<comment type="subcellular location">
    <subcellularLocation>
        <location evidence="1">Membrane</location>
        <topology evidence="1">Multi-pass membrane protein</topology>
    </subcellularLocation>
</comment>
<feature type="binding site" evidence="5">
    <location>
        <position position="218"/>
    </location>
    <ligand>
        <name>Zn(2+)</name>
        <dbReference type="ChEBI" id="CHEBI:29105"/>
    </ligand>
</feature>
<keyword evidence="5" id="KW-0479">Metal-binding</keyword>
<feature type="transmembrane region" description="Helical" evidence="6">
    <location>
        <begin position="105"/>
        <end position="121"/>
    </location>
</feature>
<comment type="caution">
    <text evidence="7">The sequence shown here is derived from an EMBL/GenBank/DDBJ whole genome shotgun (WGS) entry which is preliminary data.</text>
</comment>